<dbReference type="Proteomes" id="UP000017127">
    <property type="component" value="Unassembled WGS sequence"/>
</dbReference>
<gene>
    <name evidence="2" type="ORF">M595_2815</name>
</gene>
<organism evidence="2 3">
    <name type="scientific">Lyngbya aestuarii BL J</name>
    <dbReference type="NCBI Taxonomy" id="1348334"/>
    <lineage>
        <taxon>Bacteria</taxon>
        <taxon>Bacillati</taxon>
        <taxon>Cyanobacteriota</taxon>
        <taxon>Cyanophyceae</taxon>
        <taxon>Oscillatoriophycideae</taxon>
        <taxon>Oscillatoriales</taxon>
        <taxon>Microcoleaceae</taxon>
        <taxon>Lyngbya</taxon>
    </lineage>
</organism>
<reference evidence="2 3" key="1">
    <citation type="journal article" date="2013" name="Front. Microbiol.">
        <title>Comparative genomic analyses of the cyanobacterium, Lyngbya aestuarii BL J, a powerful hydrogen producer.</title>
        <authorList>
            <person name="Kothari A."/>
            <person name="Vaughn M."/>
            <person name="Garcia-Pichel F."/>
        </authorList>
    </citation>
    <scope>NUCLEOTIDE SEQUENCE [LARGE SCALE GENOMIC DNA]</scope>
    <source>
        <strain evidence="2 3">BL J</strain>
    </source>
</reference>
<evidence type="ECO:0000313" key="3">
    <source>
        <dbReference type="Proteomes" id="UP000017127"/>
    </source>
</evidence>
<accession>U7QH25</accession>
<sequence length="41" mass="4738">MRINNHMGELFTPRLVEPVLTILGSVGFFFLAFQALKMLER</sequence>
<keyword evidence="1" id="KW-0812">Transmembrane</keyword>
<evidence type="ECO:0000313" key="2">
    <source>
        <dbReference type="EMBL" id="ERT07269.1"/>
    </source>
</evidence>
<keyword evidence="1" id="KW-1133">Transmembrane helix</keyword>
<keyword evidence="3" id="KW-1185">Reference proteome</keyword>
<name>U7QH25_9CYAN</name>
<dbReference type="EMBL" id="AUZM01000024">
    <property type="protein sequence ID" value="ERT07269.1"/>
    <property type="molecule type" value="Genomic_DNA"/>
</dbReference>
<feature type="transmembrane region" description="Helical" evidence="1">
    <location>
        <begin position="20"/>
        <end position="39"/>
    </location>
</feature>
<protein>
    <submittedName>
        <fullName evidence="2">Putative membrane protein</fullName>
    </submittedName>
</protein>
<keyword evidence="1" id="KW-0472">Membrane</keyword>
<dbReference type="AlphaFoldDB" id="U7QH25"/>
<comment type="caution">
    <text evidence="2">The sequence shown here is derived from an EMBL/GenBank/DDBJ whole genome shotgun (WGS) entry which is preliminary data.</text>
</comment>
<proteinExistence type="predicted"/>
<evidence type="ECO:0000256" key="1">
    <source>
        <dbReference type="SAM" id="Phobius"/>
    </source>
</evidence>